<evidence type="ECO:0000256" key="8">
    <source>
        <dbReference type="ARBA" id="ARBA00023136"/>
    </source>
</evidence>
<dbReference type="Pfam" id="PF21692">
    <property type="entry name" value="Talin_R4"/>
    <property type="match status" value="1"/>
</dbReference>
<dbReference type="GO" id="GO:0001726">
    <property type="term" value="C:ruffle"/>
    <property type="evidence" value="ECO:0007669"/>
    <property type="project" value="InterPro"/>
</dbReference>
<dbReference type="GO" id="GO:0005737">
    <property type="term" value="C:cytoplasm"/>
    <property type="evidence" value="ECO:0007669"/>
    <property type="project" value="TreeGrafter"/>
</dbReference>
<dbReference type="Pfam" id="PF01608">
    <property type="entry name" value="I_LWEQ"/>
    <property type="match status" value="1"/>
</dbReference>
<dbReference type="Gene3D" id="1.20.80.10">
    <property type="match status" value="1"/>
</dbReference>
<feature type="domain" description="FERM" evidence="11">
    <location>
        <begin position="88"/>
        <end position="406"/>
    </location>
</feature>
<dbReference type="InterPro" id="IPR057346">
    <property type="entry name" value="Talin1/2_VBS2"/>
</dbReference>
<dbReference type="SUPFAM" id="SSF50729">
    <property type="entry name" value="PH domain-like"/>
    <property type="match status" value="1"/>
</dbReference>
<dbReference type="InterPro" id="IPR037438">
    <property type="entry name" value="Talin1/2-RS"/>
</dbReference>
<dbReference type="Gene3D" id="1.20.1410.10">
    <property type="entry name" value="I/LWEQ domain"/>
    <property type="match status" value="1"/>
</dbReference>
<keyword evidence="6" id="KW-0597">Phosphoprotein</keyword>
<proteinExistence type="predicted"/>
<dbReference type="Pfam" id="PF09141">
    <property type="entry name" value="Talin_middle"/>
    <property type="match status" value="1"/>
</dbReference>
<dbReference type="FunFam" id="3.10.20.90:FF:000066">
    <property type="entry name" value="Talin 1"/>
    <property type="match status" value="1"/>
</dbReference>
<name>A0A7N9AXH0_9TELE</name>
<dbReference type="FunFam" id="1.20.1410.10:FF:000001">
    <property type="entry name" value="Talin 2"/>
    <property type="match status" value="1"/>
</dbReference>
<keyword evidence="7" id="KW-0965">Cell junction</keyword>
<dbReference type="InterPro" id="IPR036723">
    <property type="entry name" value="Alpha-catenin/vinculin-like_sf"/>
</dbReference>
<keyword evidence="14" id="KW-1185">Reference proteome</keyword>
<dbReference type="GO" id="GO:0030036">
    <property type="term" value="P:actin cytoskeleton organization"/>
    <property type="evidence" value="ECO:0007669"/>
    <property type="project" value="TreeGrafter"/>
</dbReference>
<dbReference type="SUPFAM" id="SSF109885">
    <property type="entry name" value="I/LWEQ domain"/>
    <property type="match status" value="4"/>
</dbReference>
<evidence type="ECO:0000256" key="9">
    <source>
        <dbReference type="ARBA" id="ARBA00023212"/>
    </source>
</evidence>
<dbReference type="FunFam" id="3.10.20.90:FF:000028">
    <property type="entry name" value="Talin 2"/>
    <property type="match status" value="1"/>
</dbReference>
<dbReference type="InterPro" id="IPR032425">
    <property type="entry name" value="FERM_f0"/>
</dbReference>
<dbReference type="GO" id="GO:0005178">
    <property type="term" value="F:integrin binding"/>
    <property type="evidence" value="ECO:0007669"/>
    <property type="project" value="TreeGrafter"/>
</dbReference>
<keyword evidence="9" id="KW-0206">Cytoskeleton</keyword>
<dbReference type="PANTHER" id="PTHR19981">
    <property type="entry name" value="TALIN"/>
    <property type="match status" value="1"/>
</dbReference>
<dbReference type="InterPro" id="IPR029071">
    <property type="entry name" value="Ubiquitin-like_domsf"/>
</dbReference>
<dbReference type="SUPFAM" id="SSF47031">
    <property type="entry name" value="Second domain of FERM"/>
    <property type="match status" value="1"/>
</dbReference>
<feature type="domain" description="I/LWEQ" evidence="12">
    <location>
        <begin position="2253"/>
        <end position="2492"/>
    </location>
</feature>
<evidence type="ECO:0000256" key="1">
    <source>
        <dbReference type="ARBA" id="ARBA00004245"/>
    </source>
</evidence>
<dbReference type="InterPro" id="IPR015009">
    <property type="entry name" value="Vinculin-bd_dom"/>
</dbReference>
<comment type="subcellular location">
    <subcellularLocation>
        <location evidence="2">Cell junction</location>
        <location evidence="2">Focal adhesion</location>
    </subcellularLocation>
    <subcellularLocation>
        <location evidence="3">Cell membrane</location>
        <topology evidence="3">Peripheral membrane protein</topology>
        <orientation evidence="3">Cytoplasmic side</orientation>
    </subcellularLocation>
    <subcellularLocation>
        <location evidence="1">Cytoplasm</location>
        <location evidence="1">Cytoskeleton</location>
    </subcellularLocation>
</comment>
<dbReference type="Pfam" id="PF21896">
    <property type="entry name" value="Talin_IBS2B"/>
    <property type="match status" value="3"/>
</dbReference>
<dbReference type="Pfam" id="PF08913">
    <property type="entry name" value="VBS"/>
    <property type="match status" value="1"/>
</dbReference>
<dbReference type="Proteomes" id="UP000261640">
    <property type="component" value="Unplaced"/>
</dbReference>
<dbReference type="Pfam" id="PF21865">
    <property type="entry name" value="TLN1-like_RS"/>
    <property type="match status" value="3"/>
</dbReference>
<dbReference type="CDD" id="cd12150">
    <property type="entry name" value="talin-RS"/>
    <property type="match status" value="1"/>
</dbReference>
<dbReference type="Pfam" id="PF02174">
    <property type="entry name" value="IRS"/>
    <property type="match status" value="1"/>
</dbReference>
<dbReference type="InterPro" id="IPR019749">
    <property type="entry name" value="Band_41_domain"/>
</dbReference>
<dbReference type="InterPro" id="IPR054082">
    <property type="entry name" value="Talin_IBS2B"/>
</dbReference>
<dbReference type="InterPro" id="IPR000299">
    <property type="entry name" value="FERM_domain"/>
</dbReference>
<dbReference type="SUPFAM" id="SSF54236">
    <property type="entry name" value="Ubiquitin-like"/>
    <property type="match status" value="1"/>
</dbReference>
<keyword evidence="8" id="KW-0472">Membrane</keyword>
<dbReference type="SMART" id="SM00307">
    <property type="entry name" value="ILWEQ"/>
    <property type="match status" value="1"/>
</dbReference>
<dbReference type="CDD" id="cd17172">
    <property type="entry name" value="FERM_F0_TLN2"/>
    <property type="match status" value="1"/>
</dbReference>
<accession>A0A7N9AXH0</accession>
<dbReference type="FunFam" id="1.20.1420.10:FF:000007">
    <property type="entry name" value="Talin 2"/>
    <property type="match status" value="1"/>
</dbReference>
<dbReference type="FunFam" id="1.20.120.230:FF:000005">
    <property type="entry name" value="Talin 1"/>
    <property type="match status" value="1"/>
</dbReference>
<dbReference type="FunFam" id="1.20.120.230:FF:000003">
    <property type="entry name" value="Talin 2"/>
    <property type="match status" value="1"/>
</dbReference>
<evidence type="ECO:0000256" key="2">
    <source>
        <dbReference type="ARBA" id="ARBA00004246"/>
    </source>
</evidence>
<dbReference type="CDD" id="cd17174">
    <property type="entry name" value="FERM_F1_TLN2"/>
    <property type="match status" value="1"/>
</dbReference>
<evidence type="ECO:0000259" key="12">
    <source>
        <dbReference type="PROSITE" id="PS50945"/>
    </source>
</evidence>
<dbReference type="FunFam" id="1.20.120.230:FF:000004">
    <property type="entry name" value="Talin 2"/>
    <property type="match status" value="1"/>
</dbReference>
<dbReference type="Pfam" id="PF25177">
    <property type="entry name" value="Talin_VBS2"/>
    <property type="match status" value="1"/>
</dbReference>
<evidence type="ECO:0000256" key="10">
    <source>
        <dbReference type="SAM" id="Coils"/>
    </source>
</evidence>
<dbReference type="InterPro" id="IPR015224">
    <property type="entry name" value="Talin_cent"/>
</dbReference>
<dbReference type="GO" id="GO:0098609">
    <property type="term" value="P:cell-cell adhesion"/>
    <property type="evidence" value="ECO:0007669"/>
    <property type="project" value="TreeGrafter"/>
</dbReference>
<dbReference type="InterPro" id="IPR054060">
    <property type="entry name" value="TLN1-like_RS"/>
</dbReference>
<dbReference type="InterPro" id="IPR036476">
    <property type="entry name" value="Talin_cent_sf"/>
</dbReference>
<dbReference type="FunFam" id="2.30.29.30:FF:000028">
    <property type="entry name" value="Talin 2"/>
    <property type="match status" value="1"/>
</dbReference>
<keyword evidence="10" id="KW-0175">Coiled coil</keyword>
<dbReference type="PROSITE" id="PS50945">
    <property type="entry name" value="I_LWEQ"/>
    <property type="match status" value="1"/>
</dbReference>
<dbReference type="SMART" id="SM00295">
    <property type="entry name" value="B41"/>
    <property type="match status" value="1"/>
</dbReference>
<dbReference type="FunFam" id="1.20.1420.10:FF:000001">
    <property type="entry name" value="Talin 2"/>
    <property type="match status" value="1"/>
</dbReference>
<dbReference type="GeneTree" id="ENSGT00940000154699"/>
<reference evidence="13" key="2">
    <citation type="submission" date="2025-09" db="UniProtKB">
        <authorList>
            <consortium name="Ensembl"/>
        </authorList>
    </citation>
    <scope>IDENTIFICATION</scope>
</reference>
<dbReference type="SUPFAM" id="SSF109880">
    <property type="entry name" value="A middle domain of Talin 1"/>
    <property type="match status" value="1"/>
</dbReference>
<evidence type="ECO:0000256" key="7">
    <source>
        <dbReference type="ARBA" id="ARBA00022949"/>
    </source>
</evidence>
<evidence type="ECO:0000256" key="5">
    <source>
        <dbReference type="ARBA" id="ARBA00022490"/>
    </source>
</evidence>
<evidence type="ECO:0000256" key="3">
    <source>
        <dbReference type="ARBA" id="ARBA00004413"/>
    </source>
</evidence>
<dbReference type="Gene3D" id="2.30.29.30">
    <property type="entry name" value="Pleckstrin-homology domain (PH domain)/Phosphotyrosine-binding domain (PTB)"/>
    <property type="match status" value="1"/>
</dbReference>
<dbReference type="GO" id="GO:0051015">
    <property type="term" value="F:actin filament binding"/>
    <property type="evidence" value="ECO:0007669"/>
    <property type="project" value="InterPro"/>
</dbReference>
<dbReference type="InterPro" id="IPR019747">
    <property type="entry name" value="FERM_CS"/>
</dbReference>
<dbReference type="Gene3D" id="1.20.120.230">
    <property type="entry name" value="Alpha-catenin/vinculin-like"/>
    <property type="match status" value="5"/>
</dbReference>
<dbReference type="FunFam" id="1.20.120.230:FF:000002">
    <property type="entry name" value="Talin 2"/>
    <property type="match status" value="1"/>
</dbReference>
<dbReference type="Ensembl" id="ENSMAMT00000061244.1">
    <property type="protein sequence ID" value="ENSMAMP00000052207.1"/>
    <property type="gene ID" value="ENSMAMG00000020136.2"/>
</dbReference>
<sequence>MVALSLKICVRQCNVVKTMQFEPSTAVYDACRIIRERVPEAQTGQASDYGLFLSDEDPRKGIWLESGRTLDYYMLRNGDILEYKKKQRPQKIKMLDGAVKTIMVDDSKTVGELLVTICSRIGITNYEEYSLIQEAVEEKKDDGMGTLKKDRTLLRDERKMEKLKAKLHTDDDLNWLDHSRTFREQGVDENETLLLRRKFFYSDQNVDSRDPVQLNLLYVQARDDILNGSHPVSFDKACEFGGIQAQIQFGPHIEHKHKPGFLDLKEFLPKEYIKQRGAEKKIFQEHKNCGEMTEIEAKVKYVKLARSLRTYGVSFFLVKEKMKSKNKLVPRLLGITKESVMRVDEKTKDVVQEWPLTTVKRWAASPKSFTLDFGEYQESYYSVQTTEGEQISQLIAGYIDIILKKKQSKDRFGLEGDEESTMLEESVSPKKSTILQQQFNRVGRVEHGSVALPGVIRSGSIGAESLSMGTMPSAQQQITMGQMHRGHMPPLSSAQQALMGTINTSMQAVQKAQFDLGEVDNLPPLGQDMASKVWIQNKMDESKHEIHSQVDAITAGTASVVNLTAGDPMDTDYTAVGCAITTISSNLTEMSKGVKLLAALMEDDVGGGNDLMKAARTLAGAVSDLLKAVEPASGEPRQTVLTAAGSIGQASGDLLRQIGENETDERFQDILMNLAKAVANAAAMLVLKAKNVAQVAEDTVLQNRVIAAATQCALSTSQLVACAKVVSPTISSPVCQEQLIEAGKLVDRSVESCVQACLSATEDGELLKQVSAAASVVSQALADLLQHVRQYTSRGEPIGRYDQATDTIMTVTESIFTSMGDAGEMVRQARVLAQATSDLVNAMRSDAEAEIDVDNSKKLLAAAKLLADATARMVEAAKGAAAYPENEDQQQRLREAAEGLRVATNAAAQSAIKKKLINRLENAAKQAAAAATQTIAAAQNAAASNKNTAAHQQLVQSCKAVADHIPQLVQGVRGSQAKPEDLSAQLALIISSQNFLQPGSKMVTSAKSSVPTVADQAAAMQLGQCAKNLATCLAELRTSAQKAHEACGPMEIDSALTAIQTLRSELQDAMLAAVNAQLKPLPGESLEKCAQDLGSTSKSVGSSMAQLLTCAAQGNEHYTGIAARETAQALKTLAQAARGVAASTTEPKAAAAMLDSARDVMDGSALLIHEAKQALISPGDAESQQRLAQVAKAVSHSLNSCVNCLPGQKDVDMALKSIGEASKKLLIETIPPASKSFQEAQSELNQTAADLNQSAGEVVHASRGSSSELAVASGKFSQDFDEFLDAGIEMAGHTQKKDDQVQVIGNLKNISMASSKLLLAAKSLSVDPAAANAKNLLAAAARAVTDSINQLIMLCTQQAPGQKECDNALRELEAVRGMLDNPNEPVSDLSYFDCIESVMENSKVLGESMAGISQNCKTGDVSAFGDYVGSASKALCGLTEAAGQASYLVGVSDPNSQAGHQGLVDPIQFAKANQAIQMACQNLVDPDSSPSQVLSAATIVAKHTSALCNACRLASSKTTNPVAKRHFVQSAKEVANSTANLVKTIKALDGDFSDENRSRCRVATAPLIEAVENLTTFASNPEFASIPAQISSEGSAAQEPILQSACSMLDSSTHLIKTARSLVINPKDPPTWSVLAGHSRIVSDSIKSLITAIRDKAPGQRECDSSIDNINKCIRDIEQASLAAVSQNLPSRDDISLEALQEQLTSTVQEIGHLIDPVSTAARGEASQLGHKVTQLAGYFEPLIKASVGVASKLKDHQQQMTFLDQTKTLAESALQMLYAAKEGGGNPKASHTHDAIAEAAQLMKEAVDDIMVTLNEAASEVGMVGGMVESIAEAMAKLDEGTPPEPEGSFVDYQTSMVKYSKAIAVTAQEMIGFQIKTRVQDLGHGCIFLVQKAGALQIIPSDSFTKRELIECARAVTEKVSLVLSALQAGNKGTQACITAASAVSGIIADLDTTIMFASAGTLNAENDESFADHRENILKTAKALVEDTKMLVSGAASGQDRLAQAAQSSAKTITQLTDVVKLGATSIGADDPETQVVLINAVKDVAKALAELISATKCAAGKAADDPSMYQLKSAAKVMVTNVTSLLKTVKAVEDEATRGTRALEATIECIKQEMLFQSKDAPNKTTTPEEFIRMTKGITMATAKAVAAGNSARQEDIIHTANLSRKAISDMLTTCKQAAYHPEVGEEVKNRALMFGSECTTGYIDLLEQVLLVLQKPTAEQKQQLAACSKRVAGAVTELIQTAEAMKGSEWVDPEDPTVIAETELLGAAASIEAAAKKLEQLKPRAKPKQADETLNFEEQILEAAKSIAAATSALVKSASAAQRELVAQGKVGSIPANAVDDGQWSQGLISAARMVAAATSNLCEAANASVQGHASEEKLISSAKQVAASTAQLLVACKVKADQDSEAMRRLQIAGNAVKRASDNLVRAAQKAAFDKADEDNVVVKTKFVGGIAQIIAAQEEMLRKERELEEARKKLAQIRQQQYKFLPSELREDNN</sequence>
<dbReference type="FunFam" id="1.20.80.10:FF:000007">
    <property type="entry name" value="Talin 2"/>
    <property type="match status" value="1"/>
</dbReference>
<dbReference type="InterPro" id="IPR035964">
    <property type="entry name" value="I/LWEQ_dom_sf"/>
</dbReference>
<dbReference type="FunFam" id="1.20.1420.10:FF:000004">
    <property type="entry name" value="Talin 2"/>
    <property type="match status" value="1"/>
</dbReference>
<evidence type="ECO:0000313" key="14">
    <source>
        <dbReference type="Proteomes" id="UP000261640"/>
    </source>
</evidence>
<reference evidence="13" key="1">
    <citation type="submission" date="2025-08" db="UniProtKB">
        <authorList>
            <consortium name="Ensembl"/>
        </authorList>
    </citation>
    <scope>IDENTIFICATION</scope>
</reference>
<dbReference type="GO" id="GO:0005200">
    <property type="term" value="F:structural constituent of cytoskeleton"/>
    <property type="evidence" value="ECO:0007669"/>
    <property type="project" value="InterPro"/>
</dbReference>
<dbReference type="FunFam" id="1.20.1420.10:FF:000002">
    <property type="entry name" value="Talin 2"/>
    <property type="match status" value="1"/>
</dbReference>
<dbReference type="CDD" id="cd10569">
    <property type="entry name" value="FERM_C_Talin"/>
    <property type="match status" value="1"/>
</dbReference>
<dbReference type="Gene3D" id="3.10.20.90">
    <property type="entry name" value="Phosphatidylinositol 3-kinase Catalytic Subunit, Chain A, domain 1"/>
    <property type="match status" value="3"/>
</dbReference>
<evidence type="ECO:0000256" key="4">
    <source>
        <dbReference type="ARBA" id="ARBA00022475"/>
    </source>
</evidence>
<dbReference type="Gene3D" id="1.20.1420.10">
    <property type="entry name" value="Talin, central domain"/>
    <property type="match status" value="8"/>
</dbReference>
<dbReference type="InterPro" id="IPR019748">
    <property type="entry name" value="FERM_central"/>
</dbReference>
<feature type="coiled-coil region" evidence="10">
    <location>
        <begin position="2460"/>
        <end position="2487"/>
    </location>
</feature>
<dbReference type="InterPro" id="IPR002558">
    <property type="entry name" value="ILWEQ_dom"/>
</dbReference>
<dbReference type="InterPro" id="IPR002404">
    <property type="entry name" value="IRS_PTB"/>
</dbReference>
<organism evidence="13 14">
    <name type="scientific">Mastacembelus armatus</name>
    <name type="common">zig-zag eel</name>
    <dbReference type="NCBI Taxonomy" id="205130"/>
    <lineage>
        <taxon>Eukaryota</taxon>
        <taxon>Metazoa</taxon>
        <taxon>Chordata</taxon>
        <taxon>Craniata</taxon>
        <taxon>Vertebrata</taxon>
        <taxon>Euteleostomi</taxon>
        <taxon>Actinopterygii</taxon>
        <taxon>Neopterygii</taxon>
        <taxon>Teleostei</taxon>
        <taxon>Neoteleostei</taxon>
        <taxon>Acanthomorphata</taxon>
        <taxon>Anabantaria</taxon>
        <taxon>Synbranchiformes</taxon>
        <taxon>Mastacembelidae</taxon>
        <taxon>Mastacembelus</taxon>
    </lineage>
</organism>
<dbReference type="SUPFAM" id="SSF47220">
    <property type="entry name" value="alpha-catenin/vinculin-like"/>
    <property type="match status" value="6"/>
</dbReference>
<dbReference type="FunFam" id="1.20.1420.10:FF:000006">
    <property type="entry name" value="Talin 2"/>
    <property type="match status" value="1"/>
</dbReference>
<evidence type="ECO:0000256" key="6">
    <source>
        <dbReference type="ARBA" id="ARBA00022553"/>
    </source>
</evidence>
<dbReference type="InterPro" id="IPR011993">
    <property type="entry name" value="PH-like_dom_sf"/>
</dbReference>
<dbReference type="InterPro" id="IPR049108">
    <property type="entry name" value="Talin_R4"/>
</dbReference>
<dbReference type="FunFam" id="1.20.1420.10:FF:000005">
    <property type="entry name" value="Talin 2"/>
    <property type="match status" value="1"/>
</dbReference>
<evidence type="ECO:0000259" key="11">
    <source>
        <dbReference type="PROSITE" id="PS50057"/>
    </source>
</evidence>
<dbReference type="GO" id="GO:0005856">
    <property type="term" value="C:cytoskeleton"/>
    <property type="evidence" value="ECO:0007669"/>
    <property type="project" value="UniProtKB-SubCell"/>
</dbReference>
<dbReference type="Pfam" id="PF16511">
    <property type="entry name" value="FERM_f0"/>
    <property type="match status" value="1"/>
</dbReference>
<dbReference type="SMART" id="SM01244">
    <property type="entry name" value="IRS"/>
    <property type="match status" value="1"/>
</dbReference>
<dbReference type="InterPro" id="IPR014352">
    <property type="entry name" value="FERM/acyl-CoA-bd_prot_sf"/>
</dbReference>
<dbReference type="PANTHER" id="PTHR19981:SF34">
    <property type="entry name" value="TALIN-2"/>
    <property type="match status" value="1"/>
</dbReference>
<keyword evidence="5" id="KW-0963">Cytoplasm</keyword>
<keyword evidence="4" id="KW-1003">Cell membrane</keyword>
<evidence type="ECO:0000313" key="13">
    <source>
        <dbReference type="Ensembl" id="ENSMAMP00000052207.1"/>
    </source>
</evidence>
<dbReference type="InterPro" id="IPR035963">
    <property type="entry name" value="FERM_2"/>
</dbReference>
<dbReference type="GO" id="GO:0005886">
    <property type="term" value="C:plasma membrane"/>
    <property type="evidence" value="ECO:0007669"/>
    <property type="project" value="UniProtKB-SubCell"/>
</dbReference>
<dbReference type="PROSITE" id="PS00661">
    <property type="entry name" value="FERM_2"/>
    <property type="match status" value="1"/>
</dbReference>
<protein>
    <submittedName>
        <fullName evidence="13">Talin 2a</fullName>
    </submittedName>
</protein>
<dbReference type="PROSITE" id="PS50057">
    <property type="entry name" value="FERM_3"/>
    <property type="match status" value="1"/>
</dbReference>
<dbReference type="CDD" id="cd14473">
    <property type="entry name" value="FERM_B-lobe"/>
    <property type="match status" value="1"/>
</dbReference>
<dbReference type="GO" id="GO:0005925">
    <property type="term" value="C:focal adhesion"/>
    <property type="evidence" value="ECO:0007669"/>
    <property type="project" value="UniProtKB-SubCell"/>
</dbReference>